<dbReference type="AlphaFoldDB" id="A0A9D2BLA0"/>
<evidence type="ECO:0000259" key="12">
    <source>
        <dbReference type="Pfam" id="PF02581"/>
    </source>
</evidence>
<evidence type="ECO:0000256" key="3">
    <source>
        <dbReference type="ARBA" id="ARBA00022723"/>
    </source>
</evidence>
<dbReference type="HAMAP" id="MF_00097">
    <property type="entry name" value="TMP_synthase"/>
    <property type="match status" value="1"/>
</dbReference>
<evidence type="ECO:0000256" key="9">
    <source>
        <dbReference type="HAMAP-Rule" id="MF_00097"/>
    </source>
</evidence>
<sequence>MNFIKEQLNLYLVTDRHWLANRNLEDDVEKAILGGVTMVQLREKNIDNDSFIELAKKVKQVCNKYKVPFIINDNLEVALAVDSDGIHIGQDDLPASLVRQKIGPDKILGVSAHNLDEAIAAKKAGATYLGAGAMFSTTTKDNTTNLSIEQLQTITKNVDIPVVAIGGINYDNCLSLKNCNLAGIAVVSAIMAATNISEAASNLKKRAQVIYD</sequence>
<dbReference type="InterPro" id="IPR013785">
    <property type="entry name" value="Aldolase_TIM"/>
</dbReference>
<reference evidence="13" key="2">
    <citation type="submission" date="2021-04" db="EMBL/GenBank/DDBJ databases">
        <authorList>
            <person name="Gilroy R."/>
        </authorList>
    </citation>
    <scope>NUCLEOTIDE SEQUENCE</scope>
    <source>
        <strain evidence="13">ChiGjej1B1-14440</strain>
    </source>
</reference>
<dbReference type="GO" id="GO:0000287">
    <property type="term" value="F:magnesium ion binding"/>
    <property type="evidence" value="ECO:0007669"/>
    <property type="project" value="UniProtKB-UniRule"/>
</dbReference>
<feature type="domain" description="Thiamine phosphate synthase/TenI" evidence="12">
    <location>
        <begin position="10"/>
        <end position="190"/>
    </location>
</feature>
<dbReference type="Proteomes" id="UP000886724">
    <property type="component" value="Unassembled WGS sequence"/>
</dbReference>
<feature type="binding site" evidence="9">
    <location>
        <position position="167"/>
    </location>
    <ligand>
        <name>2-[(2R,5Z)-2-carboxy-4-methylthiazol-5(2H)-ylidene]ethyl phosphate</name>
        <dbReference type="ChEBI" id="CHEBI:62899"/>
    </ligand>
</feature>
<evidence type="ECO:0000256" key="11">
    <source>
        <dbReference type="RuleBase" id="RU004253"/>
    </source>
</evidence>
<comment type="catalytic activity">
    <reaction evidence="8 9 10">
        <text>2-[(2R,5Z)-2-carboxy-4-methylthiazol-5(2H)-ylidene]ethyl phosphate + 4-amino-2-methyl-5-(diphosphooxymethyl)pyrimidine + 2 H(+) = thiamine phosphate + CO2 + diphosphate</text>
        <dbReference type="Rhea" id="RHEA:47844"/>
        <dbReference type="ChEBI" id="CHEBI:15378"/>
        <dbReference type="ChEBI" id="CHEBI:16526"/>
        <dbReference type="ChEBI" id="CHEBI:33019"/>
        <dbReference type="ChEBI" id="CHEBI:37575"/>
        <dbReference type="ChEBI" id="CHEBI:57841"/>
        <dbReference type="ChEBI" id="CHEBI:62899"/>
        <dbReference type="EC" id="2.5.1.3"/>
    </reaction>
</comment>
<dbReference type="PANTHER" id="PTHR20857:SF15">
    <property type="entry name" value="THIAMINE-PHOSPHATE SYNTHASE"/>
    <property type="match status" value="1"/>
</dbReference>
<evidence type="ECO:0000256" key="4">
    <source>
        <dbReference type="ARBA" id="ARBA00022842"/>
    </source>
</evidence>
<evidence type="ECO:0000313" key="14">
    <source>
        <dbReference type="Proteomes" id="UP000886724"/>
    </source>
</evidence>
<dbReference type="GO" id="GO:0009228">
    <property type="term" value="P:thiamine biosynthetic process"/>
    <property type="evidence" value="ECO:0007669"/>
    <property type="project" value="UniProtKB-KW"/>
</dbReference>
<dbReference type="PANTHER" id="PTHR20857">
    <property type="entry name" value="THIAMINE-PHOSPHATE PYROPHOSPHORYLASE"/>
    <property type="match status" value="1"/>
</dbReference>
<dbReference type="CDD" id="cd00564">
    <property type="entry name" value="TMP_TenI"/>
    <property type="match status" value="1"/>
</dbReference>
<protein>
    <recommendedName>
        <fullName evidence="9">Thiamine-phosphate synthase</fullName>
        <shortName evidence="9">TP synthase</shortName>
        <shortName evidence="9">TPS</shortName>
        <ecNumber evidence="9">2.5.1.3</ecNumber>
    </recommendedName>
    <alternativeName>
        <fullName evidence="9">Thiamine-phosphate pyrophosphorylase</fullName>
        <shortName evidence="9">TMP pyrophosphorylase</shortName>
        <shortName evidence="9">TMP-PPase</shortName>
    </alternativeName>
</protein>
<evidence type="ECO:0000256" key="1">
    <source>
        <dbReference type="ARBA" id="ARBA00005165"/>
    </source>
</evidence>
<dbReference type="InterPro" id="IPR034291">
    <property type="entry name" value="TMP_synthase"/>
</dbReference>
<dbReference type="Gene3D" id="3.20.20.70">
    <property type="entry name" value="Aldolase class I"/>
    <property type="match status" value="1"/>
</dbReference>
<comment type="catalytic activity">
    <reaction evidence="6 9 10">
        <text>4-methyl-5-(2-phosphooxyethyl)-thiazole + 4-amino-2-methyl-5-(diphosphooxymethyl)pyrimidine + H(+) = thiamine phosphate + diphosphate</text>
        <dbReference type="Rhea" id="RHEA:22328"/>
        <dbReference type="ChEBI" id="CHEBI:15378"/>
        <dbReference type="ChEBI" id="CHEBI:33019"/>
        <dbReference type="ChEBI" id="CHEBI:37575"/>
        <dbReference type="ChEBI" id="CHEBI:57841"/>
        <dbReference type="ChEBI" id="CHEBI:58296"/>
        <dbReference type="EC" id="2.5.1.3"/>
    </reaction>
</comment>
<feature type="binding site" evidence="9">
    <location>
        <position position="92"/>
    </location>
    <ligand>
        <name>Mg(2+)</name>
        <dbReference type="ChEBI" id="CHEBI:18420"/>
    </ligand>
</feature>
<evidence type="ECO:0000313" key="13">
    <source>
        <dbReference type="EMBL" id="HIX80890.1"/>
    </source>
</evidence>
<keyword evidence="2 9" id="KW-0808">Transferase</keyword>
<name>A0A9D2BLA0_9FIRM</name>
<evidence type="ECO:0000256" key="6">
    <source>
        <dbReference type="ARBA" id="ARBA00047334"/>
    </source>
</evidence>
<evidence type="ECO:0000256" key="7">
    <source>
        <dbReference type="ARBA" id="ARBA00047851"/>
    </source>
</evidence>
<reference evidence="13" key="1">
    <citation type="journal article" date="2021" name="PeerJ">
        <title>Extensive microbial diversity within the chicken gut microbiome revealed by metagenomics and culture.</title>
        <authorList>
            <person name="Gilroy R."/>
            <person name="Ravi A."/>
            <person name="Getino M."/>
            <person name="Pursley I."/>
            <person name="Horton D.L."/>
            <person name="Alikhan N.F."/>
            <person name="Baker D."/>
            <person name="Gharbi K."/>
            <person name="Hall N."/>
            <person name="Watson M."/>
            <person name="Adriaenssens E.M."/>
            <person name="Foster-Nyarko E."/>
            <person name="Jarju S."/>
            <person name="Secka A."/>
            <person name="Antonio M."/>
            <person name="Oren A."/>
            <person name="Chaudhuri R.R."/>
            <person name="La Ragione R."/>
            <person name="Hildebrand F."/>
            <person name="Pallen M.J."/>
        </authorList>
    </citation>
    <scope>NUCLEOTIDE SEQUENCE</scope>
    <source>
        <strain evidence="13">ChiGjej1B1-14440</strain>
    </source>
</reference>
<comment type="function">
    <text evidence="9">Condenses 4-methyl-5-(beta-hydroxyethyl)thiazole monophosphate (THZ-P) and 2-methyl-4-amino-5-hydroxymethyl pyrimidine pyrophosphate (HMP-PP) to form thiamine monophosphate (TMP).</text>
</comment>
<gene>
    <name evidence="9 13" type="primary">thiE</name>
    <name evidence="13" type="ORF">H9980_02820</name>
</gene>
<evidence type="ECO:0000256" key="5">
    <source>
        <dbReference type="ARBA" id="ARBA00022977"/>
    </source>
</evidence>
<keyword evidence="4 9" id="KW-0460">Magnesium</keyword>
<dbReference type="EC" id="2.5.1.3" evidence="9"/>
<feature type="binding site" evidence="9">
    <location>
        <position position="72"/>
    </location>
    <ligand>
        <name>4-amino-2-methyl-5-(diphosphooxymethyl)pyrimidine</name>
        <dbReference type="ChEBI" id="CHEBI:57841"/>
    </ligand>
</feature>
<keyword evidence="5 9" id="KW-0784">Thiamine biosynthesis</keyword>
<dbReference type="GO" id="GO:0004789">
    <property type="term" value="F:thiamine-phosphate diphosphorylase activity"/>
    <property type="evidence" value="ECO:0007669"/>
    <property type="project" value="UniProtKB-UniRule"/>
</dbReference>
<dbReference type="GO" id="GO:0009229">
    <property type="term" value="P:thiamine diphosphate biosynthetic process"/>
    <property type="evidence" value="ECO:0007669"/>
    <property type="project" value="UniProtKB-UniRule"/>
</dbReference>
<feature type="binding site" evidence="9">
    <location>
        <begin position="40"/>
        <end position="44"/>
    </location>
    <ligand>
        <name>4-amino-2-methyl-5-(diphosphooxymethyl)pyrimidine</name>
        <dbReference type="ChEBI" id="CHEBI:57841"/>
    </ligand>
</feature>
<evidence type="ECO:0000256" key="10">
    <source>
        <dbReference type="RuleBase" id="RU003826"/>
    </source>
</evidence>
<dbReference type="NCBIfam" id="TIGR00693">
    <property type="entry name" value="thiE"/>
    <property type="match status" value="1"/>
</dbReference>
<evidence type="ECO:0000256" key="8">
    <source>
        <dbReference type="ARBA" id="ARBA00047883"/>
    </source>
</evidence>
<comment type="pathway">
    <text evidence="1 9 11">Cofactor biosynthesis; thiamine diphosphate biosynthesis; thiamine phosphate from 4-amino-2-methyl-5-diphosphomethylpyrimidine and 4-methyl-5-(2-phosphoethyl)-thiazole: step 1/1.</text>
</comment>
<dbReference type="Pfam" id="PF02581">
    <property type="entry name" value="TMP-TENI"/>
    <property type="match status" value="1"/>
</dbReference>
<evidence type="ECO:0000256" key="2">
    <source>
        <dbReference type="ARBA" id="ARBA00022679"/>
    </source>
</evidence>
<dbReference type="SUPFAM" id="SSF51391">
    <property type="entry name" value="Thiamin phosphate synthase"/>
    <property type="match status" value="1"/>
</dbReference>
<feature type="binding site" evidence="9">
    <location>
        <position position="73"/>
    </location>
    <ligand>
        <name>Mg(2+)</name>
        <dbReference type="ChEBI" id="CHEBI:18420"/>
    </ligand>
</feature>
<proteinExistence type="inferred from homology"/>
<accession>A0A9D2BLA0</accession>
<keyword evidence="3 9" id="KW-0479">Metal-binding</keyword>
<feature type="binding site" evidence="9">
    <location>
        <begin position="137"/>
        <end position="139"/>
    </location>
    <ligand>
        <name>2-[(2R,5Z)-2-carboxy-4-methylthiazol-5(2H)-ylidene]ethyl phosphate</name>
        <dbReference type="ChEBI" id="CHEBI:62899"/>
    </ligand>
</feature>
<dbReference type="FunFam" id="3.20.20.70:FF:000096">
    <property type="entry name" value="Thiamine-phosphate synthase"/>
    <property type="match status" value="1"/>
</dbReference>
<feature type="binding site" evidence="9">
    <location>
        <begin position="187"/>
        <end position="188"/>
    </location>
    <ligand>
        <name>2-[(2R,5Z)-2-carboxy-4-methylthiazol-5(2H)-ylidene]ethyl phosphate</name>
        <dbReference type="ChEBI" id="CHEBI:62899"/>
    </ligand>
</feature>
<comment type="catalytic activity">
    <reaction evidence="7 9 10">
        <text>2-(2-carboxy-4-methylthiazol-5-yl)ethyl phosphate + 4-amino-2-methyl-5-(diphosphooxymethyl)pyrimidine + 2 H(+) = thiamine phosphate + CO2 + diphosphate</text>
        <dbReference type="Rhea" id="RHEA:47848"/>
        <dbReference type="ChEBI" id="CHEBI:15378"/>
        <dbReference type="ChEBI" id="CHEBI:16526"/>
        <dbReference type="ChEBI" id="CHEBI:33019"/>
        <dbReference type="ChEBI" id="CHEBI:37575"/>
        <dbReference type="ChEBI" id="CHEBI:57841"/>
        <dbReference type="ChEBI" id="CHEBI:62890"/>
        <dbReference type="EC" id="2.5.1.3"/>
    </reaction>
</comment>
<comment type="similarity">
    <text evidence="9 10">Belongs to the thiamine-phosphate synthase family.</text>
</comment>
<dbReference type="EMBL" id="DXET01000072">
    <property type="protein sequence ID" value="HIX80890.1"/>
    <property type="molecule type" value="Genomic_DNA"/>
</dbReference>
<dbReference type="InterPro" id="IPR022998">
    <property type="entry name" value="ThiamineP_synth_TenI"/>
</dbReference>
<dbReference type="GO" id="GO:0005737">
    <property type="term" value="C:cytoplasm"/>
    <property type="evidence" value="ECO:0007669"/>
    <property type="project" value="TreeGrafter"/>
</dbReference>
<organism evidence="13 14">
    <name type="scientific">Candidatus Erysipelatoclostridium merdavium</name>
    <dbReference type="NCBI Taxonomy" id="2838566"/>
    <lineage>
        <taxon>Bacteria</taxon>
        <taxon>Bacillati</taxon>
        <taxon>Bacillota</taxon>
        <taxon>Erysipelotrichia</taxon>
        <taxon>Erysipelotrichales</taxon>
        <taxon>Erysipelotrichales incertae sedis</taxon>
    </lineage>
</organism>
<feature type="binding site" evidence="9">
    <location>
        <position position="111"/>
    </location>
    <ligand>
        <name>4-amino-2-methyl-5-(diphosphooxymethyl)pyrimidine</name>
        <dbReference type="ChEBI" id="CHEBI:57841"/>
    </ligand>
</feature>
<comment type="caution">
    <text evidence="13">The sequence shown here is derived from an EMBL/GenBank/DDBJ whole genome shotgun (WGS) entry which is preliminary data.</text>
</comment>
<dbReference type="InterPro" id="IPR036206">
    <property type="entry name" value="ThiamineP_synth_sf"/>
</dbReference>
<comment type="cofactor">
    <cofactor evidence="9">
        <name>Mg(2+)</name>
        <dbReference type="ChEBI" id="CHEBI:18420"/>
    </cofactor>
    <text evidence="9">Binds 1 Mg(2+) ion per subunit.</text>
</comment>
<feature type="binding site" evidence="9">
    <location>
        <position position="140"/>
    </location>
    <ligand>
        <name>4-amino-2-methyl-5-(diphosphooxymethyl)pyrimidine</name>
        <dbReference type="ChEBI" id="CHEBI:57841"/>
    </ligand>
</feature>